<name>A0A246ITT8_9BURK</name>
<proteinExistence type="predicted"/>
<comment type="caution">
    <text evidence="1">The sequence shown here is derived from an EMBL/GenBank/DDBJ whole genome shotgun (WGS) entry which is preliminary data.</text>
</comment>
<reference evidence="1 2" key="1">
    <citation type="journal article" date="2008" name="Int. J. Syst. Evol. Microbiol.">
        <title>Description of Roseateles aquatilis sp. nov. and Roseateles terrae sp. nov., in the class Betaproteobacteria, and emended description of the genus Roseateles.</title>
        <authorList>
            <person name="Gomila M."/>
            <person name="Bowien B."/>
            <person name="Falsen E."/>
            <person name="Moore E.R."/>
            <person name="Lalucat J."/>
        </authorList>
    </citation>
    <scope>NUCLEOTIDE SEQUENCE [LARGE SCALE GENOMIC DNA]</scope>
    <source>
        <strain evidence="1 2">CCUG 48205</strain>
    </source>
</reference>
<dbReference type="Proteomes" id="UP000197468">
    <property type="component" value="Unassembled WGS sequence"/>
</dbReference>
<evidence type="ECO:0000313" key="1">
    <source>
        <dbReference type="EMBL" id="OWQ83624.1"/>
    </source>
</evidence>
<accession>A0A246ITT8</accession>
<dbReference type="AlphaFoldDB" id="A0A246ITT8"/>
<evidence type="ECO:0000313" key="2">
    <source>
        <dbReference type="Proteomes" id="UP000197468"/>
    </source>
</evidence>
<sequence>MDAVQVKGEKAIPADDPVFRYADQIGLPREFLHLAWAEFKARYTAEPVKGEKQKTYTDWRAVFRKAVREGWLKLWFLDGQEYALTTTGQQAQRVQRAELQGAPA</sequence>
<dbReference type="EMBL" id="NIOF01000020">
    <property type="protein sequence ID" value="OWQ83624.1"/>
    <property type="molecule type" value="Genomic_DNA"/>
</dbReference>
<protein>
    <submittedName>
        <fullName evidence="1">Uncharacterized protein</fullName>
    </submittedName>
</protein>
<gene>
    <name evidence="1" type="ORF">CDN99_26040</name>
</gene>
<organism evidence="1 2">
    <name type="scientific">Roseateles aquatilis</name>
    <dbReference type="NCBI Taxonomy" id="431061"/>
    <lineage>
        <taxon>Bacteria</taxon>
        <taxon>Pseudomonadati</taxon>
        <taxon>Pseudomonadota</taxon>
        <taxon>Betaproteobacteria</taxon>
        <taxon>Burkholderiales</taxon>
        <taxon>Sphaerotilaceae</taxon>
        <taxon>Roseateles</taxon>
    </lineage>
</organism>
<keyword evidence="2" id="KW-1185">Reference proteome</keyword>